<dbReference type="Proteomes" id="UP000005938">
    <property type="component" value="Unassembled WGS sequence"/>
</dbReference>
<proteinExistence type="predicted"/>
<keyword evidence="2" id="KW-1185">Reference proteome</keyword>
<sequence length="199" mass="22717">MIMYKTSIFQKNIARHSTESEKAIGFDNCNVDISTKHLRITNGGTELLNSDLKFLEEDFSTISYLGKYKNRIEFRVIRPTDLSLANLKNRFDCEAAFSIASVDPSSYAVHFILSNSNQSPNIGNVVDKGKKEQVQRLIDGSIRALQVNLQSNFIDFSKRILSLISDTRELMEYNNADQIVEVMKANRHIFSETENKQIK</sequence>
<evidence type="ECO:0000313" key="1">
    <source>
        <dbReference type="EMBL" id="EID72443.1"/>
    </source>
</evidence>
<dbReference type="STRING" id="946077.W5A_13086"/>
<accession>I0W7S7</accession>
<evidence type="ECO:0000313" key="2">
    <source>
        <dbReference type="Proteomes" id="UP000005938"/>
    </source>
</evidence>
<dbReference type="EMBL" id="AJJU01000037">
    <property type="protein sequence ID" value="EID72443.1"/>
    <property type="molecule type" value="Genomic_DNA"/>
</dbReference>
<comment type="caution">
    <text evidence="1">The sequence shown here is derived from an EMBL/GenBank/DDBJ whole genome shotgun (WGS) entry which is preliminary data.</text>
</comment>
<gene>
    <name evidence="1" type="ORF">W5A_13086</name>
</gene>
<reference evidence="1 2" key="1">
    <citation type="journal article" date="2012" name="J. Bacteriol.">
        <title>Genome Sequence of the Halotolerant Bacterium Imtechella halotolerans K1T.</title>
        <authorList>
            <person name="Kumar S."/>
            <person name="Vikram S."/>
            <person name="Subramanian S."/>
            <person name="Raghava G.P."/>
            <person name="Pinnaka A.K."/>
        </authorList>
    </citation>
    <scope>NUCLEOTIDE SEQUENCE [LARGE SCALE GENOMIC DNA]</scope>
    <source>
        <strain evidence="1 2">K1</strain>
    </source>
</reference>
<dbReference type="AlphaFoldDB" id="I0W7S7"/>
<organism evidence="1 2">
    <name type="scientific">Imtechella halotolerans K1</name>
    <dbReference type="NCBI Taxonomy" id="946077"/>
    <lineage>
        <taxon>Bacteria</taxon>
        <taxon>Pseudomonadati</taxon>
        <taxon>Bacteroidota</taxon>
        <taxon>Flavobacteriia</taxon>
        <taxon>Flavobacteriales</taxon>
        <taxon>Flavobacteriaceae</taxon>
        <taxon>Imtechella</taxon>
    </lineage>
</organism>
<name>I0W7S7_9FLAO</name>
<protein>
    <submittedName>
        <fullName evidence="1">Uncharacterized protein</fullName>
    </submittedName>
</protein>